<comment type="caution">
    <text evidence="2">The sequence shown here is derived from an EMBL/GenBank/DDBJ whole genome shotgun (WGS) entry which is preliminary data.</text>
</comment>
<reference evidence="2" key="1">
    <citation type="journal article" date="2023" name="Mol. Phylogenet. Evol.">
        <title>Genome-scale phylogeny and comparative genomics of the fungal order Sordariales.</title>
        <authorList>
            <person name="Hensen N."/>
            <person name="Bonometti L."/>
            <person name="Westerberg I."/>
            <person name="Brannstrom I.O."/>
            <person name="Guillou S."/>
            <person name="Cros-Aarteil S."/>
            <person name="Calhoun S."/>
            <person name="Haridas S."/>
            <person name="Kuo A."/>
            <person name="Mondo S."/>
            <person name="Pangilinan J."/>
            <person name="Riley R."/>
            <person name="LaButti K."/>
            <person name="Andreopoulos B."/>
            <person name="Lipzen A."/>
            <person name="Chen C."/>
            <person name="Yan M."/>
            <person name="Daum C."/>
            <person name="Ng V."/>
            <person name="Clum A."/>
            <person name="Steindorff A."/>
            <person name="Ohm R.A."/>
            <person name="Martin F."/>
            <person name="Silar P."/>
            <person name="Natvig D.O."/>
            <person name="Lalanne C."/>
            <person name="Gautier V."/>
            <person name="Ament-Velasquez S.L."/>
            <person name="Kruys A."/>
            <person name="Hutchinson M.I."/>
            <person name="Powell A.J."/>
            <person name="Barry K."/>
            <person name="Miller A.N."/>
            <person name="Grigoriev I.V."/>
            <person name="Debuchy R."/>
            <person name="Gladieux P."/>
            <person name="Hiltunen Thoren M."/>
            <person name="Johannesson H."/>
        </authorList>
    </citation>
    <scope>NUCLEOTIDE SEQUENCE</scope>
    <source>
        <strain evidence="2">CBS 314.62</strain>
    </source>
</reference>
<dbReference type="SUPFAM" id="SSF81383">
    <property type="entry name" value="F-box domain"/>
    <property type="match status" value="1"/>
</dbReference>
<evidence type="ECO:0000259" key="1">
    <source>
        <dbReference type="PROSITE" id="PS50181"/>
    </source>
</evidence>
<dbReference type="Pfam" id="PF12937">
    <property type="entry name" value="F-box-like"/>
    <property type="match status" value="1"/>
</dbReference>
<name>A0AAE1CBH7_9PEZI</name>
<gene>
    <name evidence="2" type="ORF">B0T22DRAFT_510265</name>
</gene>
<protein>
    <submittedName>
        <fullName evidence="2">F-box domain-containing protein</fullName>
    </submittedName>
</protein>
<organism evidence="2 3">
    <name type="scientific">Podospora appendiculata</name>
    <dbReference type="NCBI Taxonomy" id="314037"/>
    <lineage>
        <taxon>Eukaryota</taxon>
        <taxon>Fungi</taxon>
        <taxon>Dikarya</taxon>
        <taxon>Ascomycota</taxon>
        <taxon>Pezizomycotina</taxon>
        <taxon>Sordariomycetes</taxon>
        <taxon>Sordariomycetidae</taxon>
        <taxon>Sordariales</taxon>
        <taxon>Podosporaceae</taxon>
        <taxon>Podospora</taxon>
    </lineage>
</organism>
<keyword evidence="3" id="KW-1185">Reference proteome</keyword>
<feature type="domain" description="F-box" evidence="1">
    <location>
        <begin position="1"/>
        <end position="48"/>
    </location>
</feature>
<dbReference type="PROSITE" id="PS50181">
    <property type="entry name" value="FBOX"/>
    <property type="match status" value="1"/>
</dbReference>
<evidence type="ECO:0000313" key="3">
    <source>
        <dbReference type="Proteomes" id="UP001270362"/>
    </source>
</evidence>
<sequence length="529" mass="59164">MVLLIQLPPEILHNILSFVEPRDLVEASRACRHLYGFTKGNRTLARDIYHRTLDTLPCNDLDWELELRDLVRLQRVCASVSEDDKKPELLPFVYATVTRLLQNASHSPSAAPPVRSSQTRTYPPSRNAALLSSLFAADAAREAFLSRSFLFDRARGEVEMLASPPRPHHQQSAKLHSLYGMPAAAPTQGGGGGGRAYRTRSASVMATAATRLYPYACAKVYDMREYTRASMWGPFMADGSGRVDWEKVEAILVVLRSNIWNKGLDKFDVFGSLWNAPFAGSWAGSYLRWPAEGEEGDEETEQERLRREDPYDVTGTWLRVVCFLDYNDFDNYNFPIGQGRLPSNMPRPALDVGEATRLILMKIAVTKIEYPGGVDTDQPQQYPVVHFSGFSRSFDGSWDENANSDLRGTASMTAEGEVRWTTFSIFNGEDRWRSEGIQLGGVRSARGVVGNWFDNGYDPHGPCGPTAFWKVSDSEPKDGDHRGLLNGFLPTVQYGYDDVNIDEEDFSDVEFVDAATHGHYHGFDSDNDG</sequence>
<accession>A0AAE1CBH7</accession>
<dbReference type="EMBL" id="JAULSO010000002">
    <property type="protein sequence ID" value="KAK3687525.1"/>
    <property type="molecule type" value="Genomic_DNA"/>
</dbReference>
<evidence type="ECO:0000313" key="2">
    <source>
        <dbReference type="EMBL" id="KAK3687525.1"/>
    </source>
</evidence>
<dbReference type="CDD" id="cd09917">
    <property type="entry name" value="F-box_SF"/>
    <property type="match status" value="1"/>
</dbReference>
<proteinExistence type="predicted"/>
<dbReference type="Proteomes" id="UP001270362">
    <property type="component" value="Unassembled WGS sequence"/>
</dbReference>
<dbReference type="Gene3D" id="1.20.1280.50">
    <property type="match status" value="1"/>
</dbReference>
<dbReference type="AlphaFoldDB" id="A0AAE1CBH7"/>
<dbReference type="SMART" id="SM00256">
    <property type="entry name" value="FBOX"/>
    <property type="match status" value="1"/>
</dbReference>
<dbReference type="InterPro" id="IPR036047">
    <property type="entry name" value="F-box-like_dom_sf"/>
</dbReference>
<reference evidence="2" key="2">
    <citation type="submission" date="2023-06" db="EMBL/GenBank/DDBJ databases">
        <authorList>
            <consortium name="Lawrence Berkeley National Laboratory"/>
            <person name="Haridas S."/>
            <person name="Hensen N."/>
            <person name="Bonometti L."/>
            <person name="Westerberg I."/>
            <person name="Brannstrom I.O."/>
            <person name="Guillou S."/>
            <person name="Cros-Aarteil S."/>
            <person name="Calhoun S."/>
            <person name="Kuo A."/>
            <person name="Mondo S."/>
            <person name="Pangilinan J."/>
            <person name="Riley R."/>
            <person name="Labutti K."/>
            <person name="Andreopoulos B."/>
            <person name="Lipzen A."/>
            <person name="Chen C."/>
            <person name="Yanf M."/>
            <person name="Daum C."/>
            <person name="Ng V."/>
            <person name="Clum A."/>
            <person name="Steindorff A."/>
            <person name="Ohm R."/>
            <person name="Martin F."/>
            <person name="Silar P."/>
            <person name="Natvig D."/>
            <person name="Lalanne C."/>
            <person name="Gautier V."/>
            <person name="Ament-Velasquez S.L."/>
            <person name="Kruys A."/>
            <person name="Hutchinson M.I."/>
            <person name="Powell A.J."/>
            <person name="Barry K."/>
            <person name="Miller A.N."/>
            <person name="Grigoriev I.V."/>
            <person name="Debuchy R."/>
            <person name="Gladieux P."/>
            <person name="Thoren M.H."/>
            <person name="Johannesson H."/>
        </authorList>
    </citation>
    <scope>NUCLEOTIDE SEQUENCE</scope>
    <source>
        <strain evidence="2">CBS 314.62</strain>
    </source>
</reference>
<dbReference type="InterPro" id="IPR001810">
    <property type="entry name" value="F-box_dom"/>
</dbReference>